<keyword evidence="5" id="KW-1185">Reference proteome</keyword>
<evidence type="ECO:0000256" key="2">
    <source>
        <dbReference type="SAM" id="SignalP"/>
    </source>
</evidence>
<feature type="signal peptide" evidence="2">
    <location>
        <begin position="1"/>
        <end position="21"/>
    </location>
</feature>
<evidence type="ECO:0000256" key="1">
    <source>
        <dbReference type="SAM" id="MobiDB-lite"/>
    </source>
</evidence>
<dbReference type="PROSITE" id="PS51272">
    <property type="entry name" value="SLH"/>
    <property type="match status" value="1"/>
</dbReference>
<sequence length="552" mass="61104">MGKLIFSLLMGCSLAFSCVSAGYAETLNSGMKVRNEDYIRAKWKQYAPDNFKTAPFEKTPRLQDVYDLGKANGQYLAGGVARANFYRFIARLPDNLELSQELSRQLQYAASVTAATYGELSVKPEKPGDMDDFFYEQAVEGLGKSSAFILKEPSSNRLADTVDMYMNPAGSSSDQRNQDDYYRILDPGIQRIGFGLAPDPKDQYRYYSVMNLEGGTSSEPADGNYIAYPAEGSFPADVFDPRNRWLILFNSYSLHSAFSSADFRPKEGYTVELTRHSDRHVWTNRATGGADGYLDTAIDKDVTRLTFRPIGLESIADGDVFTVKVSGLNPVNGKTLELQYDVRFFYINKPSQSSQKEPSAPEQELMYPDSRETDSSGSAGQSPGSPGGSADIRFSDTKGHWSEQTVRWAIGKKIVDGYPDGRFEPDKRVSEEEFLSMLLKAYGHNPAAEASGGWSDGLYEFAREHKYPVKGAEQTDMRSLPVTREKAAEIVAAADGADVMKEEAILYLLDRAYASGKTDNGIAGFAGQDVLTRAEALQLIRNLQEKGMNELK</sequence>
<organism evidence="4 5">
    <name type="scientific">Paenibacillus konkukensis</name>
    <dbReference type="NCBI Taxonomy" id="2020716"/>
    <lineage>
        <taxon>Bacteria</taxon>
        <taxon>Bacillati</taxon>
        <taxon>Bacillota</taxon>
        <taxon>Bacilli</taxon>
        <taxon>Bacillales</taxon>
        <taxon>Paenibacillaceae</taxon>
        <taxon>Paenibacillus</taxon>
    </lineage>
</organism>
<dbReference type="Proteomes" id="UP001057134">
    <property type="component" value="Chromosome"/>
</dbReference>
<evidence type="ECO:0000313" key="4">
    <source>
        <dbReference type="EMBL" id="UQZ83187.1"/>
    </source>
</evidence>
<name>A0ABY4RL02_9BACL</name>
<feature type="domain" description="SLH" evidence="3">
    <location>
        <begin position="389"/>
        <end position="452"/>
    </location>
</feature>
<feature type="compositionally biased region" description="Low complexity" evidence="1">
    <location>
        <begin position="375"/>
        <end position="390"/>
    </location>
</feature>
<evidence type="ECO:0000313" key="5">
    <source>
        <dbReference type="Proteomes" id="UP001057134"/>
    </source>
</evidence>
<accession>A0ABY4RL02</accession>
<gene>
    <name evidence="4" type="ORF">SK3146_02348</name>
</gene>
<dbReference type="RefSeq" id="WP_249865247.1">
    <property type="nucleotide sequence ID" value="NZ_CP027059.1"/>
</dbReference>
<dbReference type="EMBL" id="CP027059">
    <property type="protein sequence ID" value="UQZ83187.1"/>
    <property type="molecule type" value="Genomic_DNA"/>
</dbReference>
<protein>
    <recommendedName>
        <fullName evidence="3">SLH domain-containing protein</fullName>
    </recommendedName>
</protein>
<feature type="region of interest" description="Disordered" evidence="1">
    <location>
        <begin position="351"/>
        <end position="395"/>
    </location>
</feature>
<dbReference type="Pfam" id="PF00395">
    <property type="entry name" value="SLH"/>
    <property type="match status" value="1"/>
</dbReference>
<dbReference type="InterPro" id="IPR001119">
    <property type="entry name" value="SLH_dom"/>
</dbReference>
<keyword evidence="2" id="KW-0732">Signal</keyword>
<evidence type="ECO:0000259" key="3">
    <source>
        <dbReference type="PROSITE" id="PS51272"/>
    </source>
</evidence>
<reference evidence="4" key="1">
    <citation type="submission" date="2018-02" db="EMBL/GenBank/DDBJ databases">
        <authorList>
            <person name="Kim S.-K."/>
            <person name="Jung H.-I."/>
            <person name="Lee S.-W."/>
        </authorList>
    </citation>
    <scope>NUCLEOTIDE SEQUENCE</scope>
    <source>
        <strain evidence="4">SK3146</strain>
    </source>
</reference>
<proteinExistence type="predicted"/>
<dbReference type="PROSITE" id="PS51257">
    <property type="entry name" value="PROKAR_LIPOPROTEIN"/>
    <property type="match status" value="1"/>
</dbReference>
<reference evidence="4" key="2">
    <citation type="journal article" date="2021" name="J Anim Sci Technol">
        <title>Complete genome sequence of Paenibacillus konkukensis sp. nov. SK3146 as a potential probiotic strain.</title>
        <authorList>
            <person name="Jung H.I."/>
            <person name="Park S."/>
            <person name="Niu K.M."/>
            <person name="Lee S.W."/>
            <person name="Kothari D."/>
            <person name="Yi K.J."/>
            <person name="Kim S.K."/>
        </authorList>
    </citation>
    <scope>NUCLEOTIDE SEQUENCE</scope>
    <source>
        <strain evidence="4">SK3146</strain>
    </source>
</reference>
<feature type="chain" id="PRO_5047311933" description="SLH domain-containing protein" evidence="2">
    <location>
        <begin position="22"/>
        <end position="552"/>
    </location>
</feature>